<dbReference type="Proteomes" id="UP000284842">
    <property type="component" value="Unassembled WGS sequence"/>
</dbReference>
<evidence type="ECO:0000313" key="10">
    <source>
        <dbReference type="Proteomes" id="UP000284842"/>
    </source>
</evidence>
<evidence type="ECO:0000256" key="2">
    <source>
        <dbReference type="ARBA" id="ARBA00008585"/>
    </source>
</evidence>
<keyword evidence="3" id="KW-0132">Cell division</keyword>
<feature type="region of interest" description="Disordered" evidence="8">
    <location>
        <begin position="775"/>
        <end position="803"/>
    </location>
</feature>
<evidence type="ECO:0000256" key="8">
    <source>
        <dbReference type="SAM" id="MobiDB-lite"/>
    </source>
</evidence>
<dbReference type="InParanoid" id="A0A409YYW6"/>
<evidence type="ECO:0000256" key="5">
    <source>
        <dbReference type="ARBA" id="ARBA00022829"/>
    </source>
</evidence>
<keyword evidence="5" id="KW-0159">Chromosome partition</keyword>
<dbReference type="GO" id="GO:0051301">
    <property type="term" value="P:cell division"/>
    <property type="evidence" value="ECO:0007669"/>
    <property type="project" value="UniProtKB-KW"/>
</dbReference>
<proteinExistence type="inferred from homology"/>
<comment type="similarity">
    <text evidence="2">Belongs to the SCC4/mau-2 family.</text>
</comment>
<evidence type="ECO:0000256" key="1">
    <source>
        <dbReference type="ARBA" id="ARBA00004123"/>
    </source>
</evidence>
<dbReference type="OrthoDB" id="5565328at2759"/>
<keyword evidence="4" id="KW-0498">Mitosis</keyword>
<sequence length="873" mass="95959">ATFDAGTTEASEREELIILSRSSFEEARINPSGQESSAFIDSYIHDAPTTSTVNDSGPPTNVIAFEQSSAAQIGAMPITDHNLTTDAEGTEPHQRAARKIVLKLQSSRSTGRLSHDATTLKAKRMHDIDISQPELSRIQDLAPARLLVVIIMVLSVDDNPRPSKRTRFSSSSDDMAPLSVPEASTRLPQSMLLLSLPTLLQHPPGHKHHSRSLFLSLFALRKCLSSGGLDVNAECRAWTDLAELGFRIGLHEPGIENEIEKAITKATLIASKHPTLNVYQPRIMRLSARLALHQGKPKLASTSLKRDIASFSTSNNQPHDLYASHLEYITSLTAGSTCVSSGDASIKPLSAIRDLYDLATHNKHGNVSRLALVLELRQLMHYGQWTRFASALQRAEQAHDLVFSASSEVQVDKQPETELKADRDAMKVLQIHVLMFGLIFYTHVGDGDATQPRMKKLHDMLDSGDLDAFGPFGVVDLPLADSPPLQVQVTHPRIVINLAFLLSSVSKRDPVGRKPKRKLFAGEGIQALERDIKREIEMPIWASQSDLDEMYQRMHKIRADMICELAGVSICRSEFSDAEKHLSELIAFTRSHNLFSTYCARITLHQAHLAHALGNTERALKCYRVAAYLSRPRTGMSAGEKKEDEGYDDPFVYTSARAGEIWLRIGCLCDIVDEEQRHQEFQILKTMSSGIVKTTEGLGGTLQAIGCVIGACLTDEFLQAKSYLRTALNLCTASQDNHLRPLILSLIAGQYLHTAPEHTQTMLATADQLAAGLGAQPKALSSSDKTPTKNATPKPVSKSKKPDLSDGIGNAYLRLWIGERNLELKKRAGDEAAVAQQAYVNEKLRGAVERVRRRAARSSFGGIGGGLETPTKR</sequence>
<dbReference type="PANTHER" id="PTHR21394">
    <property type="entry name" value="MAU2 CHROMATID COHESION FACTOR HOMOLOG"/>
    <property type="match status" value="1"/>
</dbReference>
<feature type="compositionally biased region" description="Polar residues" evidence="8">
    <location>
        <begin position="779"/>
        <end position="791"/>
    </location>
</feature>
<protein>
    <recommendedName>
        <fullName evidence="11">Anaphase-promoting complex subunit 5</fullName>
    </recommendedName>
</protein>
<feature type="region of interest" description="Disordered" evidence="8">
    <location>
        <begin position="161"/>
        <end position="180"/>
    </location>
</feature>
<evidence type="ECO:0008006" key="11">
    <source>
        <dbReference type="Google" id="ProtNLM"/>
    </source>
</evidence>
<dbReference type="STRING" id="181874.A0A409YYW6"/>
<dbReference type="GO" id="GO:0007064">
    <property type="term" value="P:mitotic sister chromatid cohesion"/>
    <property type="evidence" value="ECO:0007669"/>
    <property type="project" value="InterPro"/>
</dbReference>
<reference evidence="9 10" key="1">
    <citation type="journal article" date="2018" name="Evol. Lett.">
        <title>Horizontal gene cluster transfer increased hallucinogenic mushroom diversity.</title>
        <authorList>
            <person name="Reynolds H.T."/>
            <person name="Vijayakumar V."/>
            <person name="Gluck-Thaler E."/>
            <person name="Korotkin H.B."/>
            <person name="Matheny P.B."/>
            <person name="Slot J.C."/>
        </authorList>
    </citation>
    <scope>NUCLEOTIDE SEQUENCE [LARGE SCALE GENOMIC DNA]</scope>
    <source>
        <strain evidence="9 10">2629</strain>
    </source>
</reference>
<evidence type="ECO:0000256" key="6">
    <source>
        <dbReference type="ARBA" id="ARBA00023242"/>
    </source>
</evidence>
<name>A0A409YYW6_9AGAR</name>
<evidence type="ECO:0000256" key="7">
    <source>
        <dbReference type="ARBA" id="ARBA00023306"/>
    </source>
</evidence>
<dbReference type="GO" id="GO:0007059">
    <property type="term" value="P:chromosome segregation"/>
    <property type="evidence" value="ECO:0007669"/>
    <property type="project" value="UniProtKB-KW"/>
</dbReference>
<keyword evidence="6" id="KW-0539">Nucleus</keyword>
<dbReference type="Pfam" id="PF10345">
    <property type="entry name" value="Cohesin_load"/>
    <property type="match status" value="1"/>
</dbReference>
<dbReference type="InterPro" id="IPR019440">
    <property type="entry name" value="MAU2"/>
</dbReference>
<evidence type="ECO:0000256" key="3">
    <source>
        <dbReference type="ARBA" id="ARBA00022618"/>
    </source>
</evidence>
<dbReference type="EMBL" id="NHTK01000087">
    <property type="protein sequence ID" value="PPR08179.1"/>
    <property type="molecule type" value="Genomic_DNA"/>
</dbReference>
<feature type="non-terminal residue" evidence="9">
    <location>
        <position position="1"/>
    </location>
</feature>
<organism evidence="9 10">
    <name type="scientific">Panaeolus cyanescens</name>
    <dbReference type="NCBI Taxonomy" id="181874"/>
    <lineage>
        <taxon>Eukaryota</taxon>
        <taxon>Fungi</taxon>
        <taxon>Dikarya</taxon>
        <taxon>Basidiomycota</taxon>
        <taxon>Agaricomycotina</taxon>
        <taxon>Agaricomycetes</taxon>
        <taxon>Agaricomycetidae</taxon>
        <taxon>Agaricales</taxon>
        <taxon>Agaricineae</taxon>
        <taxon>Galeropsidaceae</taxon>
        <taxon>Panaeolus</taxon>
    </lineage>
</organism>
<comment type="caution">
    <text evidence="9">The sequence shown here is derived from an EMBL/GenBank/DDBJ whole genome shotgun (WGS) entry which is preliminary data.</text>
</comment>
<keyword evidence="7" id="KW-0131">Cell cycle</keyword>
<keyword evidence="10" id="KW-1185">Reference proteome</keyword>
<dbReference type="AlphaFoldDB" id="A0A409YYW6"/>
<gene>
    <name evidence="9" type="ORF">CVT24_001529</name>
</gene>
<accession>A0A409YYW6</accession>
<comment type="subcellular location">
    <subcellularLocation>
        <location evidence="1">Nucleus</location>
    </subcellularLocation>
</comment>
<dbReference type="GO" id="GO:0005634">
    <property type="term" value="C:nucleus"/>
    <property type="evidence" value="ECO:0007669"/>
    <property type="project" value="UniProtKB-SubCell"/>
</dbReference>
<evidence type="ECO:0000313" key="9">
    <source>
        <dbReference type="EMBL" id="PPR08179.1"/>
    </source>
</evidence>
<evidence type="ECO:0000256" key="4">
    <source>
        <dbReference type="ARBA" id="ARBA00022776"/>
    </source>
</evidence>